<accession>A0A1H4NP13</accession>
<dbReference type="STRING" id="67331.SAMN04490357_0850"/>
<reference evidence="2 3" key="1">
    <citation type="submission" date="2016-10" db="EMBL/GenBank/DDBJ databases">
        <authorList>
            <person name="de Groot N.N."/>
        </authorList>
    </citation>
    <scope>NUCLEOTIDE SEQUENCE [LARGE SCALE GENOMIC DNA]</scope>
    <source>
        <strain evidence="2 3">DSM 40306</strain>
    </source>
</reference>
<dbReference type="RefSeq" id="WP_074990712.1">
    <property type="nucleotide sequence ID" value="NZ_FNTD01000004.1"/>
</dbReference>
<evidence type="ECO:0008006" key="4">
    <source>
        <dbReference type="Google" id="ProtNLM"/>
    </source>
</evidence>
<dbReference type="EMBL" id="FNTD01000004">
    <property type="protein sequence ID" value="SEB96929.1"/>
    <property type="molecule type" value="Genomic_DNA"/>
</dbReference>
<protein>
    <recommendedName>
        <fullName evidence="4">DUF1440 domain-containing protein</fullName>
    </recommendedName>
</protein>
<name>A0A1H4NP13_9ACTN</name>
<evidence type="ECO:0000256" key="1">
    <source>
        <dbReference type="SAM" id="MobiDB-lite"/>
    </source>
</evidence>
<sequence length="154" mass="15542">MFRSIARGCAAGAAGTTALNAATCLDMALRGRPSSSAPEDVVEKVTEKAGHPVPETEGRDNRLSGMGALAGIAVGVGTGVAASLLHRLGVRPPVWLGGPATGALAMALTDAPMAGLGVSDPRGWSATDWTADALPHLAYGLVTYGLIDAAHRCR</sequence>
<dbReference type="GeneID" id="95510112"/>
<evidence type="ECO:0000313" key="3">
    <source>
        <dbReference type="Proteomes" id="UP000182375"/>
    </source>
</evidence>
<gene>
    <name evidence="2" type="ORF">SAMN04490357_0850</name>
</gene>
<feature type="region of interest" description="Disordered" evidence="1">
    <location>
        <begin position="32"/>
        <end position="60"/>
    </location>
</feature>
<evidence type="ECO:0000313" key="2">
    <source>
        <dbReference type="EMBL" id="SEB96929.1"/>
    </source>
</evidence>
<dbReference type="AlphaFoldDB" id="A0A1H4NP13"/>
<dbReference type="Proteomes" id="UP000182375">
    <property type="component" value="Unassembled WGS sequence"/>
</dbReference>
<feature type="compositionally biased region" description="Basic and acidic residues" evidence="1">
    <location>
        <begin position="41"/>
        <end position="60"/>
    </location>
</feature>
<proteinExistence type="predicted"/>
<organism evidence="2 3">
    <name type="scientific">Streptomyces misionensis</name>
    <dbReference type="NCBI Taxonomy" id="67331"/>
    <lineage>
        <taxon>Bacteria</taxon>
        <taxon>Bacillati</taxon>
        <taxon>Actinomycetota</taxon>
        <taxon>Actinomycetes</taxon>
        <taxon>Kitasatosporales</taxon>
        <taxon>Streptomycetaceae</taxon>
        <taxon>Streptomyces</taxon>
    </lineage>
</organism>